<name>A0A367X5K0_9PROT</name>
<feature type="transmembrane region" description="Helical" evidence="1">
    <location>
        <begin position="32"/>
        <end position="51"/>
    </location>
</feature>
<keyword evidence="1" id="KW-0812">Transmembrane</keyword>
<evidence type="ECO:0000313" key="3">
    <source>
        <dbReference type="Proteomes" id="UP000252255"/>
    </source>
</evidence>
<evidence type="ECO:0000313" key="2">
    <source>
        <dbReference type="EMBL" id="RCK48915.1"/>
    </source>
</evidence>
<sequence length="88" mass="10266">MPIAFPSRRAALFEPSPISQNSTQTNLQKTKWYWIAFITVVINTLVFRKIVEAYSRLLFFWFFVSGRFARPAKSKHCTDATHIRQGDL</sequence>
<protein>
    <submittedName>
        <fullName evidence="2">Uncharacterized protein</fullName>
    </submittedName>
</protein>
<dbReference type="Proteomes" id="UP000252255">
    <property type="component" value="Unassembled WGS sequence"/>
</dbReference>
<comment type="caution">
    <text evidence="2">The sequence shown here is derived from an EMBL/GenBank/DDBJ whole genome shotgun (WGS) entry which is preliminary data.</text>
</comment>
<proteinExistence type="predicted"/>
<dbReference type="EMBL" id="JPWI01000001">
    <property type="protein sequence ID" value="RCK48915.1"/>
    <property type="molecule type" value="Genomic_DNA"/>
</dbReference>
<accession>A0A367X5K0</accession>
<keyword evidence="1" id="KW-0472">Membrane</keyword>
<organism evidence="2 3">
    <name type="scientific">Thalassospira profundimaris</name>
    <dbReference type="NCBI Taxonomy" id="502049"/>
    <lineage>
        <taxon>Bacteria</taxon>
        <taxon>Pseudomonadati</taxon>
        <taxon>Pseudomonadota</taxon>
        <taxon>Alphaproteobacteria</taxon>
        <taxon>Rhodospirillales</taxon>
        <taxon>Thalassospiraceae</taxon>
        <taxon>Thalassospira</taxon>
    </lineage>
</organism>
<evidence type="ECO:0000256" key="1">
    <source>
        <dbReference type="SAM" id="Phobius"/>
    </source>
</evidence>
<dbReference type="AlphaFoldDB" id="A0A367X5K0"/>
<gene>
    <name evidence="2" type="ORF">TH30_00835</name>
</gene>
<keyword evidence="1" id="KW-1133">Transmembrane helix</keyword>
<reference evidence="2 3" key="1">
    <citation type="submission" date="2014-07" db="EMBL/GenBank/DDBJ databases">
        <title>Draft genome sequence of Thalassospira profundimaris PR54-5.</title>
        <authorList>
            <person name="Lai Q."/>
            <person name="Shao Z."/>
        </authorList>
    </citation>
    <scope>NUCLEOTIDE SEQUENCE [LARGE SCALE GENOMIC DNA]</scope>
    <source>
        <strain evidence="2 3">PR54-5</strain>
    </source>
</reference>